<dbReference type="AlphaFoldDB" id="A0A2B4R8F2"/>
<dbReference type="STRING" id="50429.A0A2B4R8F2"/>
<dbReference type="EMBL" id="LSMT01001242">
    <property type="protein sequence ID" value="PFX12658.1"/>
    <property type="molecule type" value="Genomic_DNA"/>
</dbReference>
<evidence type="ECO:0000259" key="3">
    <source>
        <dbReference type="Pfam" id="PF13359"/>
    </source>
</evidence>
<sequence length="281" mass="31703">MNSAECKAEFCVEKQGLPRLVAALQLLPVLRCEQRSICDDIEGLFMLLKRVAYPCRLNDMIPRFGRPVSVISLITNDVIDYIYDVHGHLITHWNQDLLSHGALQRYADAIAGQGAPLDDCFGFVDGTVRPISRPDERQRTVCNGHKRVHALKYQSSSLPNGLNGNLYGPVAGQPMCIYGDLAYPLHVHLQTPSRHVPLAPLTQDYNEAMSALRISVEWLFGDVINWFKFLDYKQNLKIRLSSVGKMYVVCALLHNAITCLYGNTTSDYFGMEPPILEQYFQ</sequence>
<dbReference type="GO" id="GO:0046872">
    <property type="term" value="F:metal ion binding"/>
    <property type="evidence" value="ECO:0007669"/>
    <property type="project" value="UniProtKB-KW"/>
</dbReference>
<dbReference type="PANTHER" id="PTHR34615">
    <property type="entry name" value="PX DOMAIN-CONTAINING PROTEIN"/>
    <property type="match status" value="1"/>
</dbReference>
<keyword evidence="2" id="KW-0479">Metal-binding</keyword>
<evidence type="ECO:0000313" key="5">
    <source>
        <dbReference type="Proteomes" id="UP000225706"/>
    </source>
</evidence>
<keyword evidence="5" id="KW-1185">Reference proteome</keyword>
<name>A0A2B4R8F2_STYPI</name>
<proteinExistence type="predicted"/>
<organism evidence="4 5">
    <name type="scientific">Stylophora pistillata</name>
    <name type="common">Smooth cauliflower coral</name>
    <dbReference type="NCBI Taxonomy" id="50429"/>
    <lineage>
        <taxon>Eukaryota</taxon>
        <taxon>Metazoa</taxon>
        <taxon>Cnidaria</taxon>
        <taxon>Anthozoa</taxon>
        <taxon>Hexacorallia</taxon>
        <taxon>Scleractinia</taxon>
        <taxon>Astrocoeniina</taxon>
        <taxon>Pocilloporidae</taxon>
        <taxon>Stylophora</taxon>
    </lineage>
</organism>
<comment type="cofactor">
    <cofactor evidence="1">
        <name>a divalent metal cation</name>
        <dbReference type="ChEBI" id="CHEBI:60240"/>
    </cofactor>
</comment>
<feature type="domain" description="DDE Tnp4" evidence="3">
    <location>
        <begin position="175"/>
        <end position="255"/>
    </location>
</feature>
<evidence type="ECO:0000256" key="2">
    <source>
        <dbReference type="ARBA" id="ARBA00022723"/>
    </source>
</evidence>
<dbReference type="PANTHER" id="PTHR34615:SF1">
    <property type="entry name" value="PX DOMAIN-CONTAINING PROTEIN"/>
    <property type="match status" value="1"/>
</dbReference>
<dbReference type="Pfam" id="PF13359">
    <property type="entry name" value="DDE_Tnp_4"/>
    <property type="match status" value="1"/>
</dbReference>
<evidence type="ECO:0000313" key="4">
    <source>
        <dbReference type="EMBL" id="PFX12658.1"/>
    </source>
</evidence>
<protein>
    <recommendedName>
        <fullName evidence="3">DDE Tnp4 domain-containing protein</fullName>
    </recommendedName>
</protein>
<dbReference type="InterPro" id="IPR027806">
    <property type="entry name" value="HARBI1_dom"/>
</dbReference>
<comment type="caution">
    <text evidence="4">The sequence shown here is derived from an EMBL/GenBank/DDBJ whole genome shotgun (WGS) entry which is preliminary data.</text>
</comment>
<dbReference type="Proteomes" id="UP000225706">
    <property type="component" value="Unassembled WGS sequence"/>
</dbReference>
<reference evidence="5" key="1">
    <citation type="journal article" date="2017" name="bioRxiv">
        <title>Comparative analysis of the genomes of Stylophora pistillata and Acropora digitifera provides evidence for extensive differences between species of corals.</title>
        <authorList>
            <person name="Voolstra C.R."/>
            <person name="Li Y."/>
            <person name="Liew Y.J."/>
            <person name="Baumgarten S."/>
            <person name="Zoccola D."/>
            <person name="Flot J.-F."/>
            <person name="Tambutte S."/>
            <person name="Allemand D."/>
            <person name="Aranda M."/>
        </authorList>
    </citation>
    <scope>NUCLEOTIDE SEQUENCE [LARGE SCALE GENOMIC DNA]</scope>
</reference>
<gene>
    <name evidence="4" type="ORF">AWC38_SpisGene23347</name>
</gene>
<dbReference type="OrthoDB" id="5945618at2759"/>
<accession>A0A2B4R8F2</accession>
<evidence type="ECO:0000256" key="1">
    <source>
        <dbReference type="ARBA" id="ARBA00001968"/>
    </source>
</evidence>